<sequence length="103" mass="11989">MDYDKIKELTKEKKVLITDHAWEAIDKREISTKEVISVILNGEIIEEYKEDKPCPSSLILGFVGSRSIHVLVALCKEHIRIITTYEPDAAKWVAYRFRKKEVK</sequence>
<dbReference type="Pfam" id="PF14076">
    <property type="entry name" value="DUF4258"/>
    <property type="match status" value="1"/>
</dbReference>
<evidence type="ECO:0000313" key="1">
    <source>
        <dbReference type="EMBL" id="QNO45897.1"/>
    </source>
</evidence>
<gene>
    <name evidence="1" type="ORF">LAAKCKNM_00017</name>
</gene>
<dbReference type="InterPro" id="IPR025354">
    <property type="entry name" value="DUF4258"/>
</dbReference>
<organism evidence="1">
    <name type="scientific">Candidatus Methanogaster sp. ANME-2c ERB4</name>
    <dbReference type="NCBI Taxonomy" id="2759911"/>
    <lineage>
        <taxon>Archaea</taxon>
        <taxon>Methanobacteriati</taxon>
        <taxon>Methanobacteriota</taxon>
        <taxon>Stenosarchaea group</taxon>
        <taxon>Methanomicrobia</taxon>
        <taxon>Methanosarcinales</taxon>
        <taxon>ANME-2 cluster</taxon>
        <taxon>Candidatus Methanogasteraceae</taxon>
        <taxon>Candidatus Methanogaster</taxon>
    </lineage>
</organism>
<protein>
    <recommendedName>
        <fullName evidence="2">DUF4258 domain-containing protein</fullName>
    </recommendedName>
</protein>
<accession>A0A7G9YD13</accession>
<name>A0A7G9YD13_9EURY</name>
<dbReference type="AlphaFoldDB" id="A0A7G9YD13"/>
<reference evidence="1" key="1">
    <citation type="submission" date="2020-06" db="EMBL/GenBank/DDBJ databases">
        <title>Unique genomic features of the anaerobic methanotrophic archaea.</title>
        <authorList>
            <person name="Chadwick G.L."/>
            <person name="Skennerton C.T."/>
            <person name="Laso-Perez R."/>
            <person name="Leu A.O."/>
            <person name="Speth D.R."/>
            <person name="Yu H."/>
            <person name="Morgan-Lang C."/>
            <person name="Hatzenpichler R."/>
            <person name="Goudeau D."/>
            <person name="Malmstrom R."/>
            <person name="Brazelton W.J."/>
            <person name="Woyke T."/>
            <person name="Hallam S.J."/>
            <person name="Tyson G.W."/>
            <person name="Wegener G."/>
            <person name="Boetius A."/>
            <person name="Orphan V."/>
        </authorList>
    </citation>
    <scope>NUCLEOTIDE SEQUENCE</scope>
</reference>
<dbReference type="EMBL" id="MT631160">
    <property type="protein sequence ID" value="QNO45897.1"/>
    <property type="molecule type" value="Genomic_DNA"/>
</dbReference>
<proteinExistence type="predicted"/>
<evidence type="ECO:0008006" key="2">
    <source>
        <dbReference type="Google" id="ProtNLM"/>
    </source>
</evidence>